<dbReference type="SUPFAM" id="SSF46785">
    <property type="entry name" value="Winged helix' DNA-binding domain"/>
    <property type="match status" value="1"/>
</dbReference>
<dbReference type="Pfam" id="PF00126">
    <property type="entry name" value="HTH_1"/>
    <property type="match status" value="1"/>
</dbReference>
<proteinExistence type="predicted"/>
<dbReference type="KEGG" id="aeh:Mlg_1927"/>
<dbReference type="InterPro" id="IPR000847">
    <property type="entry name" value="LysR_HTH_N"/>
</dbReference>
<dbReference type="InterPro" id="IPR036388">
    <property type="entry name" value="WH-like_DNA-bd_sf"/>
</dbReference>
<evidence type="ECO:0000313" key="3">
    <source>
        <dbReference type="Proteomes" id="UP000001962"/>
    </source>
</evidence>
<gene>
    <name evidence="2" type="ordered locus">Mlg_1927</name>
</gene>
<protein>
    <submittedName>
        <fullName evidence="2">Putative transcriptional regulator, ModE family</fullName>
    </submittedName>
</protein>
<evidence type="ECO:0000313" key="2">
    <source>
        <dbReference type="EMBL" id="ABI57269.1"/>
    </source>
</evidence>
<dbReference type="Gene3D" id="1.10.10.10">
    <property type="entry name" value="Winged helix-like DNA-binding domain superfamily/Winged helix DNA-binding domain"/>
    <property type="match status" value="1"/>
</dbReference>
<dbReference type="PANTHER" id="PTHR30432:SF1">
    <property type="entry name" value="DNA-BINDING TRANSCRIPTIONAL DUAL REGULATOR MODE"/>
    <property type="match status" value="1"/>
</dbReference>
<name>Q0A7B8_ALKEH</name>
<dbReference type="OrthoDB" id="9800709at2"/>
<feature type="domain" description="HTH lysR-type" evidence="1">
    <location>
        <begin position="34"/>
        <end position="95"/>
    </location>
</feature>
<evidence type="ECO:0000259" key="1">
    <source>
        <dbReference type="Pfam" id="PF00126"/>
    </source>
</evidence>
<accession>Q0A7B8</accession>
<dbReference type="eggNOG" id="COG2005">
    <property type="taxonomic scope" value="Bacteria"/>
</dbReference>
<dbReference type="RefSeq" id="WP_011629663.1">
    <property type="nucleotide sequence ID" value="NC_008340.1"/>
</dbReference>
<sequence length="129" mass="13587">MNASNASPAQGPDAGILSPRVKVNESLSLGPGKIRLLRCVGEHRSISAAARAMGMPYKRAWMLLNTINEGLGHPVVETVAGGRGGGGTRLTPLGEALLERYDALEARIREAAQAELADLLALHEPGRRA</sequence>
<reference evidence="3" key="1">
    <citation type="submission" date="2006-08" db="EMBL/GenBank/DDBJ databases">
        <title>Complete sequence of Alkalilimnicola ehrilichei MLHE-1.</title>
        <authorList>
            <person name="Copeland A."/>
            <person name="Lucas S."/>
            <person name="Lapidus A."/>
            <person name="Barry K."/>
            <person name="Detter J.C."/>
            <person name="Glavina del Rio T."/>
            <person name="Hammon N."/>
            <person name="Israni S."/>
            <person name="Dalin E."/>
            <person name="Tice H."/>
            <person name="Pitluck S."/>
            <person name="Sims D."/>
            <person name="Brettin T."/>
            <person name="Bruce D."/>
            <person name="Han C."/>
            <person name="Tapia R."/>
            <person name="Gilna P."/>
            <person name="Schmutz J."/>
            <person name="Larimer F."/>
            <person name="Land M."/>
            <person name="Hauser L."/>
            <person name="Kyrpides N."/>
            <person name="Mikhailova N."/>
            <person name="Oremland R.S."/>
            <person name="Hoeft S.E."/>
            <person name="Switzer-Blum J."/>
            <person name="Kulp T."/>
            <person name="King G."/>
            <person name="Tabita R."/>
            <person name="Witte B."/>
            <person name="Santini J.M."/>
            <person name="Basu P."/>
            <person name="Hollibaugh J.T."/>
            <person name="Xie G."/>
            <person name="Stolz J.F."/>
            <person name="Richardson P."/>
        </authorList>
    </citation>
    <scope>NUCLEOTIDE SEQUENCE [LARGE SCALE GENOMIC DNA]</scope>
    <source>
        <strain evidence="3">ATCC BAA-1101 / DSM 17681 / MLHE-1</strain>
    </source>
</reference>
<dbReference type="InterPro" id="IPR051815">
    <property type="entry name" value="Molybdate_resp_trans_reg"/>
</dbReference>
<organism evidence="2 3">
    <name type="scientific">Alkalilimnicola ehrlichii (strain ATCC BAA-1101 / DSM 17681 / MLHE-1)</name>
    <dbReference type="NCBI Taxonomy" id="187272"/>
    <lineage>
        <taxon>Bacteria</taxon>
        <taxon>Pseudomonadati</taxon>
        <taxon>Pseudomonadota</taxon>
        <taxon>Gammaproteobacteria</taxon>
        <taxon>Chromatiales</taxon>
        <taxon>Ectothiorhodospiraceae</taxon>
        <taxon>Alkalilimnicola</taxon>
    </lineage>
</organism>
<dbReference type="EMBL" id="CP000453">
    <property type="protein sequence ID" value="ABI57269.1"/>
    <property type="molecule type" value="Genomic_DNA"/>
</dbReference>
<dbReference type="Proteomes" id="UP000001962">
    <property type="component" value="Chromosome"/>
</dbReference>
<keyword evidence="3" id="KW-1185">Reference proteome</keyword>
<dbReference type="GO" id="GO:0003700">
    <property type="term" value="F:DNA-binding transcription factor activity"/>
    <property type="evidence" value="ECO:0007669"/>
    <property type="project" value="InterPro"/>
</dbReference>
<dbReference type="InterPro" id="IPR036390">
    <property type="entry name" value="WH_DNA-bd_sf"/>
</dbReference>
<dbReference type="PANTHER" id="PTHR30432">
    <property type="entry name" value="TRANSCRIPTIONAL REGULATOR MODE"/>
    <property type="match status" value="1"/>
</dbReference>
<dbReference type="HOGENOM" id="CLU_125440_1_1_6"/>
<dbReference type="AlphaFoldDB" id="Q0A7B8"/>